<evidence type="ECO:0000313" key="2">
    <source>
        <dbReference type="Proteomes" id="UP000054805"/>
    </source>
</evidence>
<evidence type="ECO:0000313" key="1">
    <source>
        <dbReference type="EMBL" id="KRY94724.1"/>
    </source>
</evidence>
<proteinExistence type="predicted"/>
<feature type="non-terminal residue" evidence="1">
    <location>
        <position position="1"/>
    </location>
</feature>
<name>A0A0V1G8U8_TRIPS</name>
<gene>
    <name evidence="1" type="ORF">T4B_6400</name>
</gene>
<protein>
    <submittedName>
        <fullName evidence="1">Uncharacterized protein</fullName>
    </submittedName>
</protein>
<keyword evidence="2" id="KW-1185">Reference proteome</keyword>
<dbReference type="Proteomes" id="UP000054805">
    <property type="component" value="Unassembled WGS sequence"/>
</dbReference>
<dbReference type="EMBL" id="JYDS01005012">
    <property type="protein sequence ID" value="KRY94724.1"/>
    <property type="molecule type" value="Genomic_DNA"/>
</dbReference>
<comment type="caution">
    <text evidence="1">The sequence shown here is derived from an EMBL/GenBank/DDBJ whole genome shotgun (WGS) entry which is preliminary data.</text>
</comment>
<dbReference type="AlphaFoldDB" id="A0A0V1G8U8"/>
<accession>A0A0V1G8U8</accession>
<reference evidence="1 2" key="1">
    <citation type="submission" date="2015-01" db="EMBL/GenBank/DDBJ databases">
        <title>Evolution of Trichinella species and genotypes.</title>
        <authorList>
            <person name="Korhonen P.K."/>
            <person name="Edoardo P."/>
            <person name="Giuseppe L.R."/>
            <person name="Gasser R.B."/>
        </authorList>
    </citation>
    <scope>NUCLEOTIDE SEQUENCE [LARGE SCALE GENOMIC DNA]</scope>
    <source>
        <strain evidence="1">ISS588</strain>
    </source>
</reference>
<sequence length="32" mass="3302">LKGRGWPSWSSMGGEALGPVKALCPSIGECQV</sequence>
<organism evidence="1 2">
    <name type="scientific">Trichinella pseudospiralis</name>
    <name type="common">Parasitic roundworm</name>
    <dbReference type="NCBI Taxonomy" id="6337"/>
    <lineage>
        <taxon>Eukaryota</taxon>
        <taxon>Metazoa</taxon>
        <taxon>Ecdysozoa</taxon>
        <taxon>Nematoda</taxon>
        <taxon>Enoplea</taxon>
        <taxon>Dorylaimia</taxon>
        <taxon>Trichinellida</taxon>
        <taxon>Trichinellidae</taxon>
        <taxon>Trichinella</taxon>
    </lineage>
</organism>